<dbReference type="EMBL" id="KN833687">
    <property type="protein sequence ID" value="KIK30087.1"/>
    <property type="molecule type" value="Genomic_DNA"/>
</dbReference>
<keyword evidence="2" id="KW-1185">Reference proteome</keyword>
<dbReference type="AlphaFoldDB" id="A0A0D0A6P3"/>
<dbReference type="HOGENOM" id="CLU_2606932_0_0_1"/>
<protein>
    <submittedName>
        <fullName evidence="1">Uncharacterized protein</fullName>
    </submittedName>
</protein>
<sequence length="79" mass="8769">MSRCDPVSIFVVAGQKRSEESGNVTGSILPRYGLAFYRDCVVGTKWSDEPYCPGEAHDDYRGQQMKDWSAGYTSRAGLN</sequence>
<evidence type="ECO:0000313" key="2">
    <source>
        <dbReference type="Proteomes" id="UP000054018"/>
    </source>
</evidence>
<accession>A0A0D0A6P3</accession>
<reference evidence="2" key="2">
    <citation type="submission" date="2015-01" db="EMBL/GenBank/DDBJ databases">
        <title>Evolutionary Origins and Diversification of the Mycorrhizal Mutualists.</title>
        <authorList>
            <consortium name="DOE Joint Genome Institute"/>
            <consortium name="Mycorrhizal Genomics Consortium"/>
            <person name="Kohler A."/>
            <person name="Kuo A."/>
            <person name="Nagy L.G."/>
            <person name="Floudas D."/>
            <person name="Copeland A."/>
            <person name="Barry K.W."/>
            <person name="Cichocki N."/>
            <person name="Veneault-Fourrey C."/>
            <person name="LaButti K."/>
            <person name="Lindquist E.A."/>
            <person name="Lipzen A."/>
            <person name="Lundell T."/>
            <person name="Morin E."/>
            <person name="Murat C."/>
            <person name="Riley R."/>
            <person name="Ohm R."/>
            <person name="Sun H."/>
            <person name="Tunlid A."/>
            <person name="Henrissat B."/>
            <person name="Grigoriev I.V."/>
            <person name="Hibbett D.S."/>
            <person name="Martin F."/>
        </authorList>
    </citation>
    <scope>NUCLEOTIDE SEQUENCE [LARGE SCALE GENOMIC DNA]</scope>
    <source>
        <strain evidence="2">441</strain>
    </source>
</reference>
<name>A0A0D0A6P3_9AGAM</name>
<dbReference type="Proteomes" id="UP000054018">
    <property type="component" value="Unassembled WGS sequence"/>
</dbReference>
<reference evidence="1 2" key="1">
    <citation type="submission" date="2014-04" db="EMBL/GenBank/DDBJ databases">
        <authorList>
            <consortium name="DOE Joint Genome Institute"/>
            <person name="Kuo A."/>
            <person name="Kohler A."/>
            <person name="Costa M.D."/>
            <person name="Nagy L.G."/>
            <person name="Floudas D."/>
            <person name="Copeland A."/>
            <person name="Barry K.W."/>
            <person name="Cichocki N."/>
            <person name="Veneault-Fourrey C."/>
            <person name="LaButti K."/>
            <person name="Lindquist E.A."/>
            <person name="Lipzen A."/>
            <person name="Lundell T."/>
            <person name="Morin E."/>
            <person name="Murat C."/>
            <person name="Sun H."/>
            <person name="Tunlid A."/>
            <person name="Henrissat B."/>
            <person name="Grigoriev I.V."/>
            <person name="Hibbett D.S."/>
            <person name="Martin F."/>
            <person name="Nordberg H.P."/>
            <person name="Cantor M.N."/>
            <person name="Hua S.X."/>
        </authorList>
    </citation>
    <scope>NUCLEOTIDE SEQUENCE [LARGE SCALE GENOMIC DNA]</scope>
    <source>
        <strain evidence="1 2">441</strain>
    </source>
</reference>
<organism evidence="1 2">
    <name type="scientific">Pisolithus microcarpus 441</name>
    <dbReference type="NCBI Taxonomy" id="765257"/>
    <lineage>
        <taxon>Eukaryota</taxon>
        <taxon>Fungi</taxon>
        <taxon>Dikarya</taxon>
        <taxon>Basidiomycota</taxon>
        <taxon>Agaricomycotina</taxon>
        <taxon>Agaricomycetes</taxon>
        <taxon>Agaricomycetidae</taxon>
        <taxon>Boletales</taxon>
        <taxon>Sclerodermatineae</taxon>
        <taxon>Pisolithaceae</taxon>
        <taxon>Pisolithus</taxon>
    </lineage>
</organism>
<evidence type="ECO:0000313" key="1">
    <source>
        <dbReference type="EMBL" id="KIK30087.1"/>
    </source>
</evidence>
<gene>
    <name evidence="1" type="ORF">PISMIDRAFT_671119</name>
</gene>
<proteinExistence type="predicted"/>